<comment type="caution">
    <text evidence="1">The sequence shown here is derived from an EMBL/GenBank/DDBJ whole genome shotgun (WGS) entry which is preliminary data.</text>
</comment>
<evidence type="ECO:0000313" key="1">
    <source>
        <dbReference type="EMBL" id="MCP1999776.1"/>
    </source>
</evidence>
<reference evidence="1" key="1">
    <citation type="submission" date="2022-03" db="EMBL/GenBank/DDBJ databases">
        <title>Interactions between chemoautotrophic and heterotrophic bacteria.</title>
        <authorList>
            <person name="Santoro A."/>
        </authorList>
    </citation>
    <scope>NUCLEOTIDE SEQUENCE</scope>
    <source>
        <strain evidence="1">Nb-106</strain>
    </source>
</reference>
<sequence length="112" mass="12726">MASPAYNQKKMGIGTMQQYSIHKTESLGGFDMRNRRRLPLSFASQQCRCARKGASGFKLMLDIDRVLGEKLDLQIPRKRRPVHDQILKIIDEAGAVGAAERIPWGFRLRVVE</sequence>
<name>A0ACC6AJI9_NITWI</name>
<gene>
    <name evidence="1" type="ORF">J2S34_002224</name>
</gene>
<evidence type="ECO:0000313" key="2">
    <source>
        <dbReference type="Proteomes" id="UP001205486"/>
    </source>
</evidence>
<organism evidence="1 2">
    <name type="scientific">Nitrobacter winogradskyi</name>
    <name type="common">Nitrobacter agilis</name>
    <dbReference type="NCBI Taxonomy" id="913"/>
    <lineage>
        <taxon>Bacteria</taxon>
        <taxon>Pseudomonadati</taxon>
        <taxon>Pseudomonadota</taxon>
        <taxon>Alphaproteobacteria</taxon>
        <taxon>Hyphomicrobiales</taxon>
        <taxon>Nitrobacteraceae</taxon>
        <taxon>Nitrobacter</taxon>
    </lineage>
</organism>
<keyword evidence="2" id="KW-1185">Reference proteome</keyword>
<accession>A0ACC6AJI9</accession>
<dbReference type="EMBL" id="JALJZS010000002">
    <property type="protein sequence ID" value="MCP1999776.1"/>
    <property type="molecule type" value="Genomic_DNA"/>
</dbReference>
<dbReference type="Proteomes" id="UP001205486">
    <property type="component" value="Unassembled WGS sequence"/>
</dbReference>
<proteinExistence type="predicted"/>
<protein>
    <submittedName>
        <fullName evidence="1">Uncharacterized protein</fullName>
    </submittedName>
</protein>